<sequence>MGTHITHATGNKGDVRKITDFLKEKLCADPDPPFSTLCRWADVLGVSVSAVAGILRKVVKDAGTGGHTPEGPQRAQVTDDTDAGSEDGGVLKIATGFDPQDEDGGSYVRGGTWQEGPGSTPRSMNAEASPCAYTHAAYSPTVFSPTTLPNPDVCAESSQHAGHDEGWEPWVQSCDVGADDAIAWAHPASASYGGVGIGAGVSQPGQSSSGTPDRFLWFG</sequence>
<proteinExistence type="predicted"/>
<dbReference type="OrthoDB" id="10579359at2759"/>
<reference evidence="2" key="1">
    <citation type="submission" date="2014-01" db="EMBL/GenBank/DDBJ databases">
        <title>The genome of the white-rot fungus Pycnoporus cinnabarinus: a basidiomycete model with a versatile arsenal for lignocellulosic biomass breakdown.</title>
        <authorList>
            <person name="Levasseur A."/>
            <person name="Lomascolo A."/>
            <person name="Ruiz-Duenas F.J."/>
            <person name="Uzan E."/>
            <person name="Piumi F."/>
            <person name="Kues U."/>
            <person name="Ram A.F.J."/>
            <person name="Murat C."/>
            <person name="Haon M."/>
            <person name="Benoit I."/>
            <person name="Arfi Y."/>
            <person name="Chevret D."/>
            <person name="Drula E."/>
            <person name="Kwon M.J."/>
            <person name="Gouret P."/>
            <person name="Lesage-Meessen L."/>
            <person name="Lombard V."/>
            <person name="Mariette J."/>
            <person name="Noirot C."/>
            <person name="Park J."/>
            <person name="Patyshakuliyeva A."/>
            <person name="Wieneger R.A.B."/>
            <person name="Wosten H.A.B."/>
            <person name="Martin F."/>
            <person name="Coutinho P.M."/>
            <person name="de Vries R."/>
            <person name="Martinez A.T."/>
            <person name="Klopp C."/>
            <person name="Pontarotti P."/>
            <person name="Henrissat B."/>
            <person name="Record E."/>
        </authorList>
    </citation>
    <scope>NUCLEOTIDE SEQUENCE [LARGE SCALE GENOMIC DNA]</scope>
    <source>
        <strain evidence="2">BRFM137</strain>
    </source>
</reference>
<organism evidence="2 3">
    <name type="scientific">Pycnoporus cinnabarinus</name>
    <name type="common">Cinnabar-red polypore</name>
    <name type="synonym">Trametes cinnabarina</name>
    <dbReference type="NCBI Taxonomy" id="5643"/>
    <lineage>
        <taxon>Eukaryota</taxon>
        <taxon>Fungi</taxon>
        <taxon>Dikarya</taxon>
        <taxon>Basidiomycota</taxon>
        <taxon>Agaricomycotina</taxon>
        <taxon>Agaricomycetes</taxon>
        <taxon>Polyporales</taxon>
        <taxon>Polyporaceae</taxon>
        <taxon>Trametes</taxon>
    </lineage>
</organism>
<dbReference type="AlphaFoldDB" id="A0A060SSS2"/>
<accession>A0A060SSS2</accession>
<feature type="region of interest" description="Disordered" evidence="1">
    <location>
        <begin position="61"/>
        <end position="126"/>
    </location>
</feature>
<evidence type="ECO:0000313" key="2">
    <source>
        <dbReference type="EMBL" id="CDO77592.1"/>
    </source>
</evidence>
<evidence type="ECO:0000313" key="3">
    <source>
        <dbReference type="Proteomes" id="UP000029665"/>
    </source>
</evidence>
<gene>
    <name evidence="2" type="ORF">BN946_scf184936.g17</name>
</gene>
<dbReference type="EMBL" id="CCBP010000459">
    <property type="protein sequence ID" value="CDO77592.1"/>
    <property type="molecule type" value="Genomic_DNA"/>
</dbReference>
<dbReference type="HOGENOM" id="CLU_1262113_0_0_1"/>
<protein>
    <submittedName>
        <fullName evidence="2">Uncharacterized protein</fullName>
    </submittedName>
</protein>
<name>A0A060SSS2_PYCCI</name>
<comment type="caution">
    <text evidence="2">The sequence shown here is derived from an EMBL/GenBank/DDBJ whole genome shotgun (WGS) entry which is preliminary data.</text>
</comment>
<evidence type="ECO:0000256" key="1">
    <source>
        <dbReference type="SAM" id="MobiDB-lite"/>
    </source>
</evidence>
<keyword evidence="3" id="KW-1185">Reference proteome</keyword>
<dbReference type="Proteomes" id="UP000029665">
    <property type="component" value="Unassembled WGS sequence"/>
</dbReference>